<dbReference type="InterPro" id="IPR014756">
    <property type="entry name" value="Ig_E-set"/>
</dbReference>
<reference evidence="2" key="1">
    <citation type="journal article" date="2014" name="Int. J. Syst. Evol. Microbiol.">
        <title>Complete genome sequence of Corynebacterium casei LMG S-19264T (=DSM 44701T), isolated from a smear-ripened cheese.</title>
        <authorList>
            <consortium name="US DOE Joint Genome Institute (JGI-PGF)"/>
            <person name="Walter F."/>
            <person name="Albersmeier A."/>
            <person name="Kalinowski J."/>
            <person name="Ruckert C."/>
        </authorList>
    </citation>
    <scope>NUCLEOTIDE SEQUENCE</scope>
    <source>
        <strain evidence="2">JCM 4646</strain>
    </source>
</reference>
<evidence type="ECO:0000259" key="1">
    <source>
        <dbReference type="Pfam" id="PF03067"/>
    </source>
</evidence>
<evidence type="ECO:0000313" key="3">
    <source>
        <dbReference type="Proteomes" id="UP000617734"/>
    </source>
</evidence>
<dbReference type="GeneID" id="95357436"/>
<dbReference type="InterPro" id="IPR004302">
    <property type="entry name" value="Cellulose/chitin-bd_N"/>
</dbReference>
<protein>
    <recommendedName>
        <fullName evidence="1">Chitin-binding type-4 domain-containing protein</fullName>
    </recommendedName>
</protein>
<dbReference type="InterPro" id="IPR013783">
    <property type="entry name" value="Ig-like_fold"/>
</dbReference>
<comment type="caution">
    <text evidence="2">The sequence shown here is derived from an EMBL/GenBank/DDBJ whole genome shotgun (WGS) entry which is preliminary data.</text>
</comment>
<dbReference type="GO" id="GO:0005975">
    <property type="term" value="P:carbohydrate metabolic process"/>
    <property type="evidence" value="ECO:0007669"/>
    <property type="project" value="UniProtKB-ARBA"/>
</dbReference>
<dbReference type="SUPFAM" id="SSF49265">
    <property type="entry name" value="Fibronectin type III"/>
    <property type="match status" value="1"/>
</dbReference>
<accession>A0A919GGD6</accession>
<name>A0A919GGD6_9ACTN</name>
<gene>
    <name evidence="2" type="ORF">GCM10018781_71850</name>
</gene>
<proteinExistence type="predicted"/>
<keyword evidence="3" id="KW-1185">Reference proteome</keyword>
<reference evidence="2" key="2">
    <citation type="submission" date="2020-09" db="EMBL/GenBank/DDBJ databases">
        <authorList>
            <person name="Sun Q."/>
            <person name="Ohkuma M."/>
        </authorList>
    </citation>
    <scope>NUCLEOTIDE SEQUENCE</scope>
    <source>
        <strain evidence="2">JCM 4646</strain>
    </source>
</reference>
<sequence>MGSTSTEAAAPRDLRATATFRTDGGEKLYGISLEWTTGANDGGGRPGDWDSGLAGGYPTRYEVDLNEGALRQSVVIGLHALPTWGTYWNLARTHWVSLGTEVDGQYRLRVRAKLADGWSPWTNTVTVDPQGAVAYVNPYSESGAPARAEEVAPAHGSVDEPVSRVLLTMQLKDPSPMCAAARERITADDGDWPAVVPPGTVQNPPWNGQYLEYRKFFAGLGPVVASANNPAYAGLDLTPAQAGGQDWPLTRIDAAATELTLRYGYTAFHRGWTWTHQWFVTVDGWQPDDGISWQTLEPFPFFVDLYGGPGEKAQPPYNETETHVIGTVPRKSGRHAFVNIWGGHGGHGGAGEFFVSVSDVLFD</sequence>
<evidence type="ECO:0000313" key="2">
    <source>
        <dbReference type="EMBL" id="GHH83826.1"/>
    </source>
</evidence>
<feature type="domain" description="Chitin-binding type-4" evidence="1">
    <location>
        <begin position="155"/>
        <end position="360"/>
    </location>
</feature>
<dbReference type="Proteomes" id="UP000617734">
    <property type="component" value="Unassembled WGS sequence"/>
</dbReference>
<dbReference type="AlphaFoldDB" id="A0A919GGD6"/>
<dbReference type="Pfam" id="PF03067">
    <property type="entry name" value="LPMO_10"/>
    <property type="match status" value="1"/>
</dbReference>
<dbReference type="RefSeq" id="WP_190215106.1">
    <property type="nucleotide sequence ID" value="NZ_BNBO01000068.1"/>
</dbReference>
<dbReference type="InterPro" id="IPR036116">
    <property type="entry name" value="FN3_sf"/>
</dbReference>
<organism evidence="2 3">
    <name type="scientific">Kitasatospora indigofera</name>
    <dbReference type="NCBI Taxonomy" id="67307"/>
    <lineage>
        <taxon>Bacteria</taxon>
        <taxon>Bacillati</taxon>
        <taxon>Actinomycetota</taxon>
        <taxon>Actinomycetes</taxon>
        <taxon>Kitasatosporales</taxon>
        <taxon>Streptomycetaceae</taxon>
        <taxon>Kitasatospora</taxon>
    </lineage>
</organism>
<dbReference type="Gene3D" id="2.60.40.10">
    <property type="entry name" value="Immunoglobulins"/>
    <property type="match status" value="1"/>
</dbReference>
<dbReference type="EMBL" id="BNBO01000068">
    <property type="protein sequence ID" value="GHH83826.1"/>
    <property type="molecule type" value="Genomic_DNA"/>
</dbReference>
<dbReference type="Gene3D" id="2.70.50.50">
    <property type="entry name" value="chitin-binding protein cbp21"/>
    <property type="match status" value="1"/>
</dbReference>
<dbReference type="SUPFAM" id="SSF81296">
    <property type="entry name" value="E set domains"/>
    <property type="match status" value="1"/>
</dbReference>